<dbReference type="Proteomes" id="UP000092445">
    <property type="component" value="Unassembled WGS sequence"/>
</dbReference>
<proteinExistence type="predicted"/>
<dbReference type="EnsemblMetazoa" id="GPAI036670-RA">
    <property type="protein sequence ID" value="GPAI036670-PA"/>
    <property type="gene ID" value="GPAI036670"/>
</dbReference>
<reference evidence="1" key="2">
    <citation type="submission" date="2020-05" db="UniProtKB">
        <authorList>
            <consortium name="EnsemblMetazoa"/>
        </authorList>
    </citation>
    <scope>IDENTIFICATION</scope>
    <source>
        <strain evidence="1">IAEA</strain>
    </source>
</reference>
<sequence length="252" mass="29114">MYNPASKTIAVNFPNQVSMLARSNSDSQLSVRSSADNYSLTFSLEFLHVSCVGSVVTIRPTIHFLSATKRTMCHPLRENLSRRDFAVKLFDWSFTHHRSTSYQVNTGKYLPGILINITETNSLSVKSGLWKMLRETYNLHAMLEILEVLLFSHIRHYVHSREQEEVRVSGYLRFLFFIRRGSITGLRKHPRDMSTVYRFLSYALHISLFAFFSSEEAIERSTKYKGRAWKKAAQVSKKVHHTTNRINSAMAN</sequence>
<dbReference type="VEuPathDB" id="VectorBase:GPAI036670"/>
<evidence type="ECO:0000313" key="2">
    <source>
        <dbReference type="Proteomes" id="UP000092445"/>
    </source>
</evidence>
<dbReference type="AlphaFoldDB" id="A0A1B0A7F6"/>
<reference evidence="2" key="1">
    <citation type="submission" date="2014-03" db="EMBL/GenBank/DDBJ databases">
        <authorList>
            <person name="Aksoy S."/>
            <person name="Warren W."/>
            <person name="Wilson R.K."/>
        </authorList>
    </citation>
    <scope>NUCLEOTIDE SEQUENCE [LARGE SCALE GENOMIC DNA]</scope>
    <source>
        <strain evidence="2">IAEA</strain>
    </source>
</reference>
<accession>A0A1B0A7F6</accession>
<organism evidence="1 2">
    <name type="scientific">Glossina pallidipes</name>
    <name type="common">Tsetse fly</name>
    <dbReference type="NCBI Taxonomy" id="7398"/>
    <lineage>
        <taxon>Eukaryota</taxon>
        <taxon>Metazoa</taxon>
        <taxon>Ecdysozoa</taxon>
        <taxon>Arthropoda</taxon>
        <taxon>Hexapoda</taxon>
        <taxon>Insecta</taxon>
        <taxon>Pterygota</taxon>
        <taxon>Neoptera</taxon>
        <taxon>Endopterygota</taxon>
        <taxon>Diptera</taxon>
        <taxon>Brachycera</taxon>
        <taxon>Muscomorpha</taxon>
        <taxon>Hippoboscoidea</taxon>
        <taxon>Glossinidae</taxon>
        <taxon>Glossina</taxon>
    </lineage>
</organism>
<evidence type="ECO:0000313" key="1">
    <source>
        <dbReference type="EnsemblMetazoa" id="GPAI036670-PA"/>
    </source>
</evidence>
<keyword evidence="2" id="KW-1185">Reference proteome</keyword>
<name>A0A1B0A7F6_GLOPL</name>
<protein>
    <submittedName>
        <fullName evidence="1">Uncharacterized protein</fullName>
    </submittedName>
</protein>